<comment type="caution">
    <text evidence="1">The sequence shown here is derived from an EMBL/GenBank/DDBJ whole genome shotgun (WGS) entry which is preliminary data.</text>
</comment>
<organism evidence="1 2">
    <name type="scientific">Lasiodiplodia mahajangana</name>
    <dbReference type="NCBI Taxonomy" id="1108764"/>
    <lineage>
        <taxon>Eukaryota</taxon>
        <taxon>Fungi</taxon>
        <taxon>Dikarya</taxon>
        <taxon>Ascomycota</taxon>
        <taxon>Pezizomycotina</taxon>
        <taxon>Dothideomycetes</taxon>
        <taxon>Dothideomycetes incertae sedis</taxon>
        <taxon>Botryosphaeriales</taxon>
        <taxon>Botryosphaeriaceae</taxon>
        <taxon>Lasiodiplodia</taxon>
    </lineage>
</organism>
<name>A0ACC2JPT5_9PEZI</name>
<sequence length="406" mass="41360">MMAGPASPNEGPTFEPPHLPPGWIAQWDGSSRKYYYVQLSTGVSQWETPTDAAPGGTPAQSNEHPYGVPGPREVITHPDGTQTLKHPDGRMEPILPPETSRGLDGPTGDRGFGNIATNALLSQFSGGSGKPHSSNSHGSGGLGNLAGQLIGSLGSSHGGSHGSSSGTHSGGGNSGSLVGQLASNLFSAGQKPEQPQNYHGGQPHSSGGLAGQVMGGVAGMFGGHHGKQSGQNYGYSNSGQSGSYSGQAPSASYQPPNGSTHSYSSPSSNQHSTPSYNAPPSQHGTPSYPPPPGQHGTTSYAQGVPNPPFGSGGPSSGYGHSPASHEYRLLTEAAQQNQYTSPPAQPPYGGHQQQYAPPSTYSQQYPPPPPPAAAHQYPGQASYGGHGPTPQHGQHGGQAGYPPGNW</sequence>
<dbReference type="EMBL" id="JAPUUL010000738">
    <property type="protein sequence ID" value="KAJ8129517.1"/>
    <property type="molecule type" value="Genomic_DNA"/>
</dbReference>
<reference evidence="1" key="1">
    <citation type="submission" date="2022-12" db="EMBL/GenBank/DDBJ databases">
        <title>Genome Sequence of Lasiodiplodia mahajangana.</title>
        <authorList>
            <person name="Buettner E."/>
        </authorList>
    </citation>
    <scope>NUCLEOTIDE SEQUENCE</scope>
    <source>
        <strain evidence="1">VT137</strain>
    </source>
</reference>
<protein>
    <submittedName>
        <fullName evidence="1">Uncharacterized protein</fullName>
    </submittedName>
</protein>
<accession>A0ACC2JPT5</accession>
<dbReference type="Proteomes" id="UP001153332">
    <property type="component" value="Unassembled WGS sequence"/>
</dbReference>
<gene>
    <name evidence="1" type="ORF">O1611_g4115</name>
</gene>
<keyword evidence="2" id="KW-1185">Reference proteome</keyword>
<evidence type="ECO:0000313" key="1">
    <source>
        <dbReference type="EMBL" id="KAJ8129517.1"/>
    </source>
</evidence>
<proteinExistence type="predicted"/>
<evidence type="ECO:0000313" key="2">
    <source>
        <dbReference type="Proteomes" id="UP001153332"/>
    </source>
</evidence>